<organism evidence="4 5">
    <name type="scientific">Seiridium unicorne</name>
    <dbReference type="NCBI Taxonomy" id="138068"/>
    <lineage>
        <taxon>Eukaryota</taxon>
        <taxon>Fungi</taxon>
        <taxon>Dikarya</taxon>
        <taxon>Ascomycota</taxon>
        <taxon>Pezizomycotina</taxon>
        <taxon>Sordariomycetes</taxon>
        <taxon>Xylariomycetidae</taxon>
        <taxon>Amphisphaeriales</taxon>
        <taxon>Sporocadaceae</taxon>
        <taxon>Seiridium</taxon>
    </lineage>
</organism>
<name>A0ABR2UV31_9PEZI</name>
<keyword evidence="4" id="KW-0378">Hydrolase</keyword>
<protein>
    <recommendedName>
        <fullName evidence="2">alpha-galactosidase</fullName>
        <ecNumber evidence="2">3.2.1.22</ecNumber>
    </recommendedName>
</protein>
<dbReference type="InterPro" id="IPR004352">
    <property type="entry name" value="GH114_TIM-barrel"/>
</dbReference>
<dbReference type="Pfam" id="PF03537">
    <property type="entry name" value="Glyco_hydro_114"/>
    <property type="match status" value="1"/>
</dbReference>
<comment type="caution">
    <text evidence="4">The sequence shown here is derived from an EMBL/GenBank/DDBJ whole genome shotgun (WGS) entry which is preliminary data.</text>
</comment>
<evidence type="ECO:0000313" key="4">
    <source>
        <dbReference type="EMBL" id="KAK9418185.1"/>
    </source>
</evidence>
<dbReference type="GO" id="GO:0016787">
    <property type="term" value="F:hydrolase activity"/>
    <property type="evidence" value="ECO:0007669"/>
    <property type="project" value="UniProtKB-KW"/>
</dbReference>
<proteinExistence type="predicted"/>
<dbReference type="PANTHER" id="PTHR35273:SF2">
    <property type="entry name" value="ALPHA-GALACTOSIDASE"/>
    <property type="match status" value="1"/>
</dbReference>
<evidence type="ECO:0000256" key="2">
    <source>
        <dbReference type="ARBA" id="ARBA00012755"/>
    </source>
</evidence>
<dbReference type="SUPFAM" id="SSF51445">
    <property type="entry name" value="(Trans)glycosidases"/>
    <property type="match status" value="1"/>
</dbReference>
<dbReference type="Gene3D" id="3.20.20.70">
    <property type="entry name" value="Aldolase class I"/>
    <property type="match status" value="1"/>
</dbReference>
<dbReference type="PANTHER" id="PTHR35273">
    <property type="entry name" value="ALPHA-1,4 POLYGALACTOSAMINIDASE, PUTATIVE (AFU_ORTHOLOGUE AFUA_3G07890)-RELATED"/>
    <property type="match status" value="1"/>
</dbReference>
<evidence type="ECO:0000313" key="5">
    <source>
        <dbReference type="Proteomes" id="UP001408356"/>
    </source>
</evidence>
<dbReference type="InterPro" id="IPR017853">
    <property type="entry name" value="GH"/>
</dbReference>
<feature type="domain" description="Glycoside-hydrolase family GH114 TIM-barrel" evidence="3">
    <location>
        <begin position="36"/>
        <end position="275"/>
    </location>
</feature>
<comment type="catalytic activity">
    <reaction evidence="1">
        <text>Hydrolysis of terminal, non-reducing alpha-D-galactose residues in alpha-D-galactosides, including galactose oligosaccharides, galactomannans and galactolipids.</text>
        <dbReference type="EC" id="3.2.1.22"/>
    </reaction>
</comment>
<dbReference type="EC" id="3.2.1.22" evidence="2"/>
<accession>A0ABR2UV31</accession>
<sequence>MQSAVLSLFAGIALGSPSPRSHILTPRAVAIPQGAKWQIEIHDPIDFSGSGTIEPADARIWTLDFWETIAKDDDGKTAIQKLRERNGDDILVVCYFNGGGVQIWDGDYDSFAGYTYGGIGDWDGESYVDVSAQTVVDLMLARIEKGIAAGCDGFDPDNVDAYSQDLTSKDGTTKLDESAYVTFLGKLAEPIHAAGKLLGQKNAGELTADLLAGGITDFAVLESCLEYGFCADFASTYGEQGKAVLQIEYPASVQATTDNDDTVCPTEPASDADYETVCGSIFHGFSTVIKQDGGACGLNGFAQYCDGASVVVTPTES</sequence>
<dbReference type="EMBL" id="JARVKF010000393">
    <property type="protein sequence ID" value="KAK9418185.1"/>
    <property type="molecule type" value="Genomic_DNA"/>
</dbReference>
<keyword evidence="5" id="KW-1185">Reference proteome</keyword>
<evidence type="ECO:0000256" key="1">
    <source>
        <dbReference type="ARBA" id="ARBA00001255"/>
    </source>
</evidence>
<evidence type="ECO:0000259" key="3">
    <source>
        <dbReference type="Pfam" id="PF03537"/>
    </source>
</evidence>
<reference evidence="4 5" key="1">
    <citation type="journal article" date="2024" name="J. Plant Pathol.">
        <title>Sequence and assembly of the genome of Seiridium unicorne, isolate CBS 538.82, causal agent of cypress canker disease.</title>
        <authorList>
            <person name="Scali E."/>
            <person name="Rocca G.D."/>
            <person name="Danti R."/>
            <person name="Garbelotto M."/>
            <person name="Barberini S."/>
            <person name="Baroncelli R."/>
            <person name="Emiliani G."/>
        </authorList>
    </citation>
    <scope>NUCLEOTIDE SEQUENCE [LARGE SCALE GENOMIC DNA]</scope>
    <source>
        <strain evidence="4 5">BM-138-508</strain>
    </source>
</reference>
<dbReference type="InterPro" id="IPR013785">
    <property type="entry name" value="Aldolase_TIM"/>
</dbReference>
<gene>
    <name evidence="4" type="ORF">SUNI508_08379</name>
</gene>
<dbReference type="Proteomes" id="UP001408356">
    <property type="component" value="Unassembled WGS sequence"/>
</dbReference>